<dbReference type="SUPFAM" id="SSF55469">
    <property type="entry name" value="FMN-dependent nitroreductase-like"/>
    <property type="match status" value="2"/>
</dbReference>
<evidence type="ECO:0000313" key="2">
    <source>
        <dbReference type="Proteomes" id="UP000538666"/>
    </source>
</evidence>
<dbReference type="EMBL" id="JACHEK010000003">
    <property type="protein sequence ID" value="MBB6143866.1"/>
    <property type="molecule type" value="Genomic_DNA"/>
</dbReference>
<evidence type="ECO:0000313" key="1">
    <source>
        <dbReference type="EMBL" id="MBB6143866.1"/>
    </source>
</evidence>
<accession>A0A841JRB6</accession>
<reference evidence="1 2" key="1">
    <citation type="submission" date="2020-08" db="EMBL/GenBank/DDBJ databases">
        <title>Genomic Encyclopedia of Type Strains, Phase IV (KMG-IV): sequencing the most valuable type-strain genomes for metagenomic binning, comparative biology and taxonomic classification.</title>
        <authorList>
            <person name="Goeker M."/>
        </authorList>
    </citation>
    <scope>NUCLEOTIDE SEQUENCE [LARGE SCALE GENOMIC DNA]</scope>
    <source>
        <strain evidence="1 2">DSM 103733</strain>
    </source>
</reference>
<dbReference type="AlphaFoldDB" id="A0A841JRB6"/>
<organism evidence="1 2">
    <name type="scientific">Silvibacterium bohemicum</name>
    <dbReference type="NCBI Taxonomy" id="1577686"/>
    <lineage>
        <taxon>Bacteria</taxon>
        <taxon>Pseudomonadati</taxon>
        <taxon>Acidobacteriota</taxon>
        <taxon>Terriglobia</taxon>
        <taxon>Terriglobales</taxon>
        <taxon>Acidobacteriaceae</taxon>
        <taxon>Silvibacterium</taxon>
    </lineage>
</organism>
<protein>
    <submittedName>
        <fullName evidence="1">Nitroreductase</fullName>
    </submittedName>
</protein>
<dbReference type="RefSeq" id="WP_156185826.1">
    <property type="nucleotide sequence ID" value="NZ_JACHEK010000003.1"/>
</dbReference>
<keyword evidence="2" id="KW-1185">Reference proteome</keyword>
<gene>
    <name evidence="1" type="ORF">HNQ77_001815</name>
</gene>
<proteinExistence type="predicted"/>
<comment type="caution">
    <text evidence="1">The sequence shown here is derived from an EMBL/GenBank/DDBJ whole genome shotgun (WGS) entry which is preliminary data.</text>
</comment>
<dbReference type="GO" id="GO:0016491">
    <property type="term" value="F:oxidoreductase activity"/>
    <property type="evidence" value="ECO:0007669"/>
    <property type="project" value="InterPro"/>
</dbReference>
<dbReference type="Proteomes" id="UP000538666">
    <property type="component" value="Unassembled WGS sequence"/>
</dbReference>
<dbReference type="NCBIfam" id="NF047509">
    <property type="entry name" value="Rv3131_FMN_oxido"/>
    <property type="match status" value="1"/>
</dbReference>
<dbReference type="Gene3D" id="3.40.109.10">
    <property type="entry name" value="NADH Oxidase"/>
    <property type="match status" value="1"/>
</dbReference>
<dbReference type="OrthoDB" id="5149792at2"/>
<sequence>MGPYRRKSNKKRIADAFAVTAGLNELDLGPDDDIAPGSVQPVVTINKDGERQIESHALGIQTTRPPTLRGTIERCFMQRRSFLKGAGVVTVVVVGGGVWRAYDEGVFSVGQGPAYEPWRDWREGSNEGTLALVRAAILAASPHNTQPWLFKVTNSSIELYIDTKRNVGALDPYLREEHIGMGCALENLMLAAAANGYQATLTLFPGKLGPIPADSKPELLAHVDLAAGNREESELYDSIPLRHTNRSAYSPEKPIPPQFVDALGRLASNEPSVEIFLFTKEAERKRIVDISSAANDEIYSDPEVKRGSERWIRTSWSSMQTFRDGLTIDAFGLSPVATGIAKMMPLSMLRWAASRSPKNGYSNLMLSAPLIGILAVPDRYDREHCLRAGRIWQRAHLLATARGVAGRPCNEAVEMIDHEKAREKQAARAGLLGDVIGSTAWQPTFVFYMGYPTWTAHASPRRPIENVVL</sequence>
<name>A0A841JRB6_9BACT</name>
<dbReference type="InterPro" id="IPR000415">
    <property type="entry name" value="Nitroreductase-like"/>
</dbReference>